<feature type="region of interest" description="Disordered" evidence="5">
    <location>
        <begin position="535"/>
        <end position="562"/>
    </location>
</feature>
<feature type="compositionally biased region" description="Pro residues" evidence="5">
    <location>
        <begin position="399"/>
        <end position="413"/>
    </location>
</feature>
<dbReference type="Gene3D" id="3.10.350.10">
    <property type="entry name" value="LysM domain"/>
    <property type="match status" value="7"/>
</dbReference>
<dbReference type="GO" id="GO:0042742">
    <property type="term" value="P:defense response to bacterium"/>
    <property type="evidence" value="ECO:0007669"/>
    <property type="project" value="UniProtKB-KW"/>
</dbReference>
<dbReference type="CDD" id="cd00118">
    <property type="entry name" value="LysM"/>
    <property type="match status" value="7"/>
</dbReference>
<proteinExistence type="inferred from homology"/>
<dbReference type="PANTHER" id="PTHR33734:SF22">
    <property type="entry name" value="MEMBRANE-BOUND LYTIC MUREIN TRANSGLYCOSYLASE D"/>
    <property type="match status" value="1"/>
</dbReference>
<feature type="domain" description="LysM" evidence="6">
    <location>
        <begin position="632"/>
        <end position="675"/>
    </location>
</feature>
<dbReference type="PROSITE" id="PS51782">
    <property type="entry name" value="LYSM"/>
    <property type="match status" value="7"/>
</dbReference>
<evidence type="ECO:0000259" key="6">
    <source>
        <dbReference type="PROSITE" id="PS51782"/>
    </source>
</evidence>
<feature type="region of interest" description="Disordered" evidence="5">
    <location>
        <begin position="317"/>
        <end position="349"/>
    </location>
</feature>
<evidence type="ECO:0000313" key="8">
    <source>
        <dbReference type="Proteomes" id="UP001290462"/>
    </source>
</evidence>
<feature type="compositionally biased region" description="Low complexity" evidence="5">
    <location>
        <begin position="84"/>
        <end position="111"/>
    </location>
</feature>
<sequence>MEKTRKERITAKKATQRLEQFKESNVVVKKGLAFVSTTLIVGSLSLPTFSAVASANELANSSQKKIEENNETPIEGTKEAIEPASTVDSSVADSSEAASSESESVDSSEVAPEAEEPAKEETVPVIETEEPLSKEEVKEQDISEVQAPVANYAVAEQMLMSRSMAPQAFINQIASSAQTIANSNDLYASVMIAQAILESGWGNSALASSPNFNLFGIKGNYNGQSVAMKTLEDDGHGNYYEIIDYFRKYPSYHQSLEDYASVLRNGPSWNHNYYSGAWKSNTSSYRDATAYLQGRYATDTSYASKLNSVIAANNLTQYDTGGGGNVTPDPNPGGETGNGNGGSTGTETTYTVKSGDSLWGIASKHGVSVANLKSWNNLKSDMIFVGQKLIVKGGTTTPTPKPDPTPTPDPTPNPGTSSTYTVKAGDSLWSIANKHGVSVANLKSWNNLKSDIILVGQKLTVKGGTTTPAPNPGTGTGSNNGNGGGTTTGSTYTVKSGDSLWAIANKHGVSVANLKAWNNLSSDTIHIGQTLTIKGGTTAPAPNPGTGTGSNNGNGGGTTTGSTYTVKSGDSLWSIANSNGVSVANLKAWNNLSSDTILVGQKLTIKGGTTTPAPNPGTGSNNGNGGGTTTGSTYTVKSGDSLWAIANKNNVSVANLKAWNNLSSDTIHIGQKLTIKGGTATPAPNPGTGSTTGNTGGTTAGSTYTVKSGDSLWMIANKNNVSVANLKSWNKLSSDVIFVGQKLVLKAGGSTTNTNTNTNPTSNKTYKVISGDSLWVIANKNGTTVANLKAWNNLKSDVILVGQTLIVNK</sequence>
<dbReference type="EMBL" id="JAVBVO010000005">
    <property type="protein sequence ID" value="MDZ5760011.1"/>
    <property type="molecule type" value="Genomic_DNA"/>
</dbReference>
<feature type="domain" description="LysM" evidence="6">
    <location>
        <begin position="562"/>
        <end position="605"/>
    </location>
</feature>
<evidence type="ECO:0000256" key="5">
    <source>
        <dbReference type="SAM" id="MobiDB-lite"/>
    </source>
</evidence>
<keyword evidence="3" id="KW-0081">Bacteriolytic enzyme</keyword>
<feature type="domain" description="LysM" evidence="6">
    <location>
        <begin position="702"/>
        <end position="745"/>
    </location>
</feature>
<dbReference type="InterPro" id="IPR018392">
    <property type="entry name" value="LysM"/>
</dbReference>
<feature type="region of interest" description="Disordered" evidence="5">
    <location>
        <begin position="677"/>
        <end position="700"/>
    </location>
</feature>
<feature type="compositionally biased region" description="Gly residues" evidence="5">
    <location>
        <begin position="474"/>
        <end position="487"/>
    </location>
</feature>
<dbReference type="Pfam" id="PF01832">
    <property type="entry name" value="Glucosaminidase"/>
    <property type="match status" value="1"/>
</dbReference>
<feature type="region of interest" description="Disordered" evidence="5">
    <location>
        <begin position="463"/>
        <end position="490"/>
    </location>
</feature>
<dbReference type="GO" id="GO:0031640">
    <property type="term" value="P:killing of cells of another organism"/>
    <property type="evidence" value="ECO:0007669"/>
    <property type="project" value="UniProtKB-KW"/>
</dbReference>
<evidence type="ECO:0000256" key="1">
    <source>
        <dbReference type="ARBA" id="ARBA00010266"/>
    </source>
</evidence>
<evidence type="ECO:0000256" key="3">
    <source>
        <dbReference type="ARBA" id="ARBA00022638"/>
    </source>
</evidence>
<comment type="caution">
    <text evidence="7">The sequence shown here is derived from an EMBL/GenBank/DDBJ whole genome shotgun (WGS) entry which is preliminary data.</text>
</comment>
<dbReference type="SMART" id="SM00257">
    <property type="entry name" value="LysM"/>
    <property type="match status" value="7"/>
</dbReference>
<feature type="compositionally biased region" description="Low complexity" evidence="5">
    <location>
        <begin position="677"/>
        <end position="693"/>
    </location>
</feature>
<name>A0AAW9KA68_CARML</name>
<dbReference type="AlphaFoldDB" id="A0AAW9KA68"/>
<dbReference type="InterPro" id="IPR036779">
    <property type="entry name" value="LysM_dom_sf"/>
</dbReference>
<feature type="compositionally biased region" description="Gly residues" evidence="5">
    <location>
        <begin position="334"/>
        <end position="344"/>
    </location>
</feature>
<comment type="similarity">
    <text evidence="1">Belongs to the glycosyl hydrolase 73 family.</text>
</comment>
<gene>
    <name evidence="7" type="ORF">RAK27_15350</name>
</gene>
<evidence type="ECO:0000256" key="4">
    <source>
        <dbReference type="ARBA" id="ARBA00032108"/>
    </source>
</evidence>
<dbReference type="RefSeq" id="WP_322809551.1">
    <property type="nucleotide sequence ID" value="NZ_JAVBVO010000005.1"/>
</dbReference>
<dbReference type="Gene3D" id="1.10.530.10">
    <property type="match status" value="1"/>
</dbReference>
<dbReference type="GO" id="GO:0008932">
    <property type="term" value="F:lytic endotransglycosylase activity"/>
    <property type="evidence" value="ECO:0007669"/>
    <property type="project" value="TreeGrafter"/>
</dbReference>
<evidence type="ECO:0000256" key="2">
    <source>
        <dbReference type="ARBA" id="ARBA00022529"/>
    </source>
</evidence>
<protein>
    <recommendedName>
        <fullName evidence="4">Peptidoglycan hydrolase</fullName>
    </recommendedName>
</protein>
<dbReference type="GO" id="GO:0004040">
    <property type="term" value="F:amidase activity"/>
    <property type="evidence" value="ECO:0007669"/>
    <property type="project" value="InterPro"/>
</dbReference>
<dbReference type="PANTHER" id="PTHR33734">
    <property type="entry name" value="LYSM DOMAIN-CONTAINING GPI-ANCHORED PROTEIN 2"/>
    <property type="match status" value="1"/>
</dbReference>
<feature type="region of interest" description="Disordered" evidence="5">
    <location>
        <begin position="608"/>
        <end position="631"/>
    </location>
</feature>
<feature type="domain" description="LysM" evidence="6">
    <location>
        <begin position="418"/>
        <end position="461"/>
    </location>
</feature>
<feature type="compositionally biased region" description="Basic and acidic residues" evidence="5">
    <location>
        <begin position="131"/>
        <end position="141"/>
    </location>
</feature>
<evidence type="ECO:0000313" key="7">
    <source>
        <dbReference type="EMBL" id="MDZ5760011.1"/>
    </source>
</evidence>
<feature type="domain" description="LysM" evidence="6">
    <location>
        <begin position="348"/>
        <end position="391"/>
    </location>
</feature>
<feature type="region of interest" description="Disordered" evidence="5">
    <location>
        <begin position="58"/>
        <end position="141"/>
    </location>
</feature>
<feature type="compositionally biased region" description="Gly residues" evidence="5">
    <location>
        <begin position="620"/>
        <end position="629"/>
    </location>
</feature>
<organism evidence="7 8">
    <name type="scientific">Carnobacterium maltaromaticum</name>
    <name type="common">Carnobacterium piscicola</name>
    <dbReference type="NCBI Taxonomy" id="2751"/>
    <lineage>
        <taxon>Bacteria</taxon>
        <taxon>Bacillati</taxon>
        <taxon>Bacillota</taxon>
        <taxon>Bacilli</taxon>
        <taxon>Lactobacillales</taxon>
        <taxon>Carnobacteriaceae</taxon>
        <taxon>Carnobacterium</taxon>
    </lineage>
</organism>
<feature type="compositionally biased region" description="Gly residues" evidence="5">
    <location>
        <begin position="546"/>
        <end position="559"/>
    </location>
</feature>
<dbReference type="Proteomes" id="UP001290462">
    <property type="component" value="Unassembled WGS sequence"/>
</dbReference>
<feature type="domain" description="LysM" evidence="6">
    <location>
        <begin position="490"/>
        <end position="533"/>
    </location>
</feature>
<feature type="region of interest" description="Disordered" evidence="5">
    <location>
        <begin position="393"/>
        <end position="421"/>
    </location>
</feature>
<keyword evidence="2" id="KW-0929">Antimicrobial</keyword>
<dbReference type="SUPFAM" id="SSF54106">
    <property type="entry name" value="LysM domain"/>
    <property type="match status" value="7"/>
</dbReference>
<dbReference type="Pfam" id="PF01476">
    <property type="entry name" value="LysM"/>
    <property type="match status" value="7"/>
</dbReference>
<dbReference type="SMART" id="SM00047">
    <property type="entry name" value="LYZ2"/>
    <property type="match status" value="1"/>
</dbReference>
<feature type="domain" description="LysM" evidence="6">
    <location>
        <begin position="764"/>
        <end position="807"/>
    </location>
</feature>
<dbReference type="Gene3D" id="4.10.80.30">
    <property type="entry name" value="DNA polymerase, domain 6"/>
    <property type="match status" value="1"/>
</dbReference>
<feature type="compositionally biased region" description="Low complexity" evidence="5">
    <location>
        <begin position="608"/>
        <end position="619"/>
    </location>
</feature>
<dbReference type="InterPro" id="IPR002901">
    <property type="entry name" value="MGlyc_endo_b_GlcNAc-like_dom"/>
</dbReference>
<accession>A0AAW9KA68</accession>
<reference evidence="7" key="1">
    <citation type="submission" date="2023-08" db="EMBL/GenBank/DDBJ databases">
        <title>Genomic characterization of piscicolin 126 produced by Carnobacterium maltaromaticum CM22 strain isolated from salmon (Salmo salar).</title>
        <authorList>
            <person name="Gonzalez-Gragera E."/>
            <person name="Garcia-Lopez J.D."/>
            <person name="Teso-Perez C."/>
            <person name="Gimenez-Hernandez I."/>
            <person name="Peralta-Sanchez J.M."/>
            <person name="Valdivia E."/>
            <person name="Montalban-Lopez M."/>
            <person name="Martin-Platero A.M."/>
            <person name="Banos A."/>
            <person name="Martinez-Bueno M."/>
        </authorList>
    </citation>
    <scope>NUCLEOTIDE SEQUENCE</scope>
    <source>
        <strain evidence="7">CM22</strain>
    </source>
</reference>